<evidence type="ECO:0000313" key="1">
    <source>
        <dbReference type="EMBL" id="KAJ8680684.1"/>
    </source>
</evidence>
<protein>
    <submittedName>
        <fullName evidence="1">Uncharacterized protein</fullName>
    </submittedName>
</protein>
<dbReference type="EMBL" id="CM056742">
    <property type="protein sequence ID" value="KAJ8680684.1"/>
    <property type="molecule type" value="Genomic_DNA"/>
</dbReference>
<reference evidence="1" key="1">
    <citation type="submission" date="2023-04" db="EMBL/GenBank/DDBJ databases">
        <title>A chromosome-level genome assembly of the parasitoid wasp Eretmocerus hayati.</title>
        <authorList>
            <person name="Zhong Y."/>
            <person name="Liu S."/>
            <person name="Liu Y."/>
        </authorList>
    </citation>
    <scope>NUCLEOTIDE SEQUENCE</scope>
    <source>
        <strain evidence="1">ZJU_SS_LIU_2023</strain>
    </source>
</reference>
<gene>
    <name evidence="1" type="ORF">QAD02_016471</name>
</gene>
<accession>A0ACC2PBK8</accession>
<organism evidence="1 2">
    <name type="scientific">Eretmocerus hayati</name>
    <dbReference type="NCBI Taxonomy" id="131215"/>
    <lineage>
        <taxon>Eukaryota</taxon>
        <taxon>Metazoa</taxon>
        <taxon>Ecdysozoa</taxon>
        <taxon>Arthropoda</taxon>
        <taxon>Hexapoda</taxon>
        <taxon>Insecta</taxon>
        <taxon>Pterygota</taxon>
        <taxon>Neoptera</taxon>
        <taxon>Endopterygota</taxon>
        <taxon>Hymenoptera</taxon>
        <taxon>Apocrita</taxon>
        <taxon>Proctotrupomorpha</taxon>
        <taxon>Chalcidoidea</taxon>
        <taxon>Aphelinidae</taxon>
        <taxon>Aphelininae</taxon>
        <taxon>Eretmocerus</taxon>
    </lineage>
</organism>
<proteinExistence type="predicted"/>
<evidence type="ECO:0000313" key="2">
    <source>
        <dbReference type="Proteomes" id="UP001239111"/>
    </source>
</evidence>
<dbReference type="Proteomes" id="UP001239111">
    <property type="component" value="Chromosome 2"/>
</dbReference>
<name>A0ACC2PBK8_9HYME</name>
<keyword evidence="2" id="KW-1185">Reference proteome</keyword>
<comment type="caution">
    <text evidence="1">The sequence shown here is derived from an EMBL/GenBank/DDBJ whole genome shotgun (WGS) entry which is preliminary data.</text>
</comment>
<sequence length="200" mass="22985">MGTSELSNDHVREIYGWLDEIPLSRPKKNVARDFSDGVLMAELLKRYYPKYVDINNYIPGNSTAKKIDNWSTLNRKVLSKLGIKLSKDTINELSHSQPGIIEKTLLEIRAKIVKDCNADRNTMFGGCEESAKEEITNPEDSLNQTVPKKVFLKLKKELEEKTEAINILLKKVEHLETMLRFKDQRIEDLTSQVESCNARF</sequence>